<name>A0A9D4ULC7_ADICA</name>
<dbReference type="EMBL" id="JABFUD020000015">
    <property type="protein sequence ID" value="KAI5069872.1"/>
    <property type="molecule type" value="Genomic_DNA"/>
</dbReference>
<proteinExistence type="predicted"/>
<accession>A0A9D4ULC7</accession>
<dbReference type="Proteomes" id="UP000886520">
    <property type="component" value="Chromosome 15"/>
</dbReference>
<evidence type="ECO:0000313" key="1">
    <source>
        <dbReference type="EMBL" id="KAI5069872.1"/>
    </source>
</evidence>
<comment type="caution">
    <text evidence="1">The sequence shown here is derived from an EMBL/GenBank/DDBJ whole genome shotgun (WGS) entry which is preliminary data.</text>
</comment>
<evidence type="ECO:0000313" key="2">
    <source>
        <dbReference type="Proteomes" id="UP000886520"/>
    </source>
</evidence>
<sequence>MEALVHSPIVEVQSPQAAACALIDGASQSPASIVTRLLFASLHRNPFLLQLVVFWQPFSCVEACNVHRIPLHLEVTCQLPKPHKWSWRPEAGASVVDKCAEHEA</sequence>
<gene>
    <name evidence="1" type="ORF">GOP47_0016173</name>
</gene>
<keyword evidence="2" id="KW-1185">Reference proteome</keyword>
<dbReference type="AlphaFoldDB" id="A0A9D4ULC7"/>
<protein>
    <submittedName>
        <fullName evidence="1">Uncharacterized protein</fullName>
    </submittedName>
</protein>
<organism evidence="1 2">
    <name type="scientific">Adiantum capillus-veneris</name>
    <name type="common">Maidenhair fern</name>
    <dbReference type="NCBI Taxonomy" id="13818"/>
    <lineage>
        <taxon>Eukaryota</taxon>
        <taxon>Viridiplantae</taxon>
        <taxon>Streptophyta</taxon>
        <taxon>Embryophyta</taxon>
        <taxon>Tracheophyta</taxon>
        <taxon>Polypodiopsida</taxon>
        <taxon>Polypodiidae</taxon>
        <taxon>Polypodiales</taxon>
        <taxon>Pteridineae</taxon>
        <taxon>Pteridaceae</taxon>
        <taxon>Vittarioideae</taxon>
        <taxon>Adiantum</taxon>
    </lineage>
</organism>
<reference evidence="1" key="1">
    <citation type="submission" date="2021-01" db="EMBL/GenBank/DDBJ databases">
        <title>Adiantum capillus-veneris genome.</title>
        <authorList>
            <person name="Fang Y."/>
            <person name="Liao Q."/>
        </authorList>
    </citation>
    <scope>NUCLEOTIDE SEQUENCE</scope>
    <source>
        <strain evidence="1">H3</strain>
        <tissue evidence="1">Leaf</tissue>
    </source>
</reference>